<evidence type="ECO:0000259" key="6">
    <source>
        <dbReference type="PROSITE" id="PS50109"/>
    </source>
</evidence>
<dbReference type="InterPro" id="IPR013655">
    <property type="entry name" value="PAS_fold_3"/>
</dbReference>
<feature type="transmembrane region" description="Helical" evidence="5">
    <location>
        <begin position="20"/>
        <end position="41"/>
    </location>
</feature>
<evidence type="ECO:0000256" key="1">
    <source>
        <dbReference type="ARBA" id="ARBA00000085"/>
    </source>
</evidence>
<keyword evidence="4" id="KW-0418">Kinase</keyword>
<dbReference type="RefSeq" id="WP_219043925.1">
    <property type="nucleotide sequence ID" value="NZ_JAHWDQ010000003.1"/>
</dbReference>
<dbReference type="InterPro" id="IPR000014">
    <property type="entry name" value="PAS"/>
</dbReference>
<feature type="domain" description="PAS" evidence="7">
    <location>
        <begin position="355"/>
        <end position="427"/>
    </location>
</feature>
<dbReference type="EC" id="2.7.13.3" evidence="2"/>
<keyword evidence="5" id="KW-0812">Transmembrane</keyword>
<dbReference type="InterPro" id="IPR003661">
    <property type="entry name" value="HisK_dim/P_dom"/>
</dbReference>
<dbReference type="Pfam" id="PF00512">
    <property type="entry name" value="HisKA"/>
    <property type="match status" value="1"/>
</dbReference>
<dbReference type="InterPro" id="IPR005467">
    <property type="entry name" value="His_kinase_dom"/>
</dbReference>
<dbReference type="SMART" id="SM00091">
    <property type="entry name" value="PAS"/>
    <property type="match status" value="2"/>
</dbReference>
<evidence type="ECO:0000256" key="4">
    <source>
        <dbReference type="ARBA" id="ARBA00022777"/>
    </source>
</evidence>
<feature type="domain" description="Histidine kinase" evidence="6">
    <location>
        <begin position="519"/>
        <end position="745"/>
    </location>
</feature>
<evidence type="ECO:0000256" key="5">
    <source>
        <dbReference type="SAM" id="Phobius"/>
    </source>
</evidence>
<dbReference type="SMART" id="SM00388">
    <property type="entry name" value="HisKA"/>
    <property type="match status" value="1"/>
</dbReference>
<organism evidence="9 10">
    <name type="scientific">Zhongshania aquimaris</name>
    <dbReference type="NCBI Taxonomy" id="2857107"/>
    <lineage>
        <taxon>Bacteria</taxon>
        <taxon>Pseudomonadati</taxon>
        <taxon>Pseudomonadota</taxon>
        <taxon>Gammaproteobacteria</taxon>
        <taxon>Cellvibrionales</taxon>
        <taxon>Spongiibacteraceae</taxon>
        <taxon>Zhongshania</taxon>
    </lineage>
</organism>
<sequence length="871" mass="98174">MRDWIESREAKLSTKKHQAILNTAIVVLSALMFILFANQAYVLNRLAANSSSGVPLSLLQQRNAALLELDNVLARGNVIHEFATAYIVNDKFQADIIRNRLLKGQELLMGDVLQQFSQPHLQEIMHVLDLYISYQAEAVEPLAGVPVPLNPQFDSKKLLDGLQRLWAKQQEAEAVAAASVIKDQLLWRQQSQLVLTLLFLCMAPLIAGIYVSRKFAREHQDMLCTRAYFNRLVYTLPGIAIITNRDGEIFSVSQSAAEFLKHSRDDLSRMQMADILPKRFQQQYELYCRNYLDTSDGRGTQYIKGRELLVLNADGLEIPVELRFGDFDSNEGQVLVVCLQDVSERRHLYQQYEHAQKRFEMAMMASRDGLWDWDLTTDSVFFSAAWLSMIGIRGGQPLDGHVVFEDSIHPEDRPRVKEAIRKFINSDQTLFRDEHRLRRRDGTVCDAVTRACAQRDSSGQVIRIVGMHSDVTHFKETEREVRRLNRNLEDRVRLRTQQLEAALLRAEAANRTKATFLAVMGHEIRTPMNGIIGMADLLSKTKVDQEQWMMVDTVRRSSESLLGTLDNILDYSALDSGDVELEAESIQLVEFVEGVADEYAERASKNKLRFILHVDPSVPTAVFADAPRLRKILVNLLDNAMKFTNSLHGEGLVQLRLKAANSVSGPRQRVEFEVIDNGVGVSQEIRKQLFKPFMFEENSRARRFGGTGLGLAISSRLLGLMGGEISLDDQHQNGSRFVFTIPFTVDTTSKRIPIDEAVTILACLANPLLKASVHAALALGGQDAYWLSSTAELAARLSMVNIETTVLILAEGENSDLAEFCSEHGVRIIYISPRPLRIQARDPHKVYSDPVLPSALTRAVEYRPRLAVEAF</sequence>
<keyword evidence="10" id="KW-1185">Reference proteome</keyword>
<keyword evidence="3" id="KW-0808">Transferase</keyword>
<dbReference type="Pfam" id="PF02518">
    <property type="entry name" value="HATPase_c"/>
    <property type="match status" value="1"/>
</dbReference>
<dbReference type="SMART" id="SM00387">
    <property type="entry name" value="HATPase_c"/>
    <property type="match status" value="1"/>
</dbReference>
<accession>A0ABS6VTP5</accession>
<evidence type="ECO:0000313" key="9">
    <source>
        <dbReference type="EMBL" id="MBW2941692.1"/>
    </source>
</evidence>
<evidence type="ECO:0000256" key="2">
    <source>
        <dbReference type="ARBA" id="ARBA00012438"/>
    </source>
</evidence>
<protein>
    <recommendedName>
        <fullName evidence="2">histidine kinase</fullName>
        <ecNumber evidence="2">2.7.13.3</ecNumber>
    </recommendedName>
</protein>
<dbReference type="Pfam" id="PF13426">
    <property type="entry name" value="PAS_9"/>
    <property type="match status" value="1"/>
</dbReference>
<evidence type="ECO:0000259" key="8">
    <source>
        <dbReference type="PROSITE" id="PS50113"/>
    </source>
</evidence>
<keyword evidence="5" id="KW-0472">Membrane</keyword>
<name>A0ABS6VTP5_9GAMM</name>
<dbReference type="NCBIfam" id="TIGR00229">
    <property type="entry name" value="sensory_box"/>
    <property type="match status" value="2"/>
</dbReference>
<dbReference type="Pfam" id="PF08447">
    <property type="entry name" value="PAS_3"/>
    <property type="match status" value="1"/>
</dbReference>
<dbReference type="CDD" id="cd16922">
    <property type="entry name" value="HATPase_EvgS-ArcB-TorS-like"/>
    <property type="match status" value="1"/>
</dbReference>
<dbReference type="InterPro" id="IPR000700">
    <property type="entry name" value="PAS-assoc_C"/>
</dbReference>
<evidence type="ECO:0000313" key="10">
    <source>
        <dbReference type="Proteomes" id="UP001166291"/>
    </source>
</evidence>
<dbReference type="CDD" id="cd00130">
    <property type="entry name" value="PAS"/>
    <property type="match status" value="2"/>
</dbReference>
<keyword evidence="5" id="KW-1133">Transmembrane helix</keyword>
<evidence type="ECO:0000256" key="3">
    <source>
        <dbReference type="ARBA" id="ARBA00022679"/>
    </source>
</evidence>
<dbReference type="PROSITE" id="PS50113">
    <property type="entry name" value="PAC"/>
    <property type="match status" value="1"/>
</dbReference>
<dbReference type="InterPro" id="IPR001610">
    <property type="entry name" value="PAC"/>
</dbReference>
<dbReference type="PROSITE" id="PS50109">
    <property type="entry name" value="HIS_KIN"/>
    <property type="match status" value="1"/>
</dbReference>
<comment type="caution">
    <text evidence="9">The sequence shown here is derived from an EMBL/GenBank/DDBJ whole genome shotgun (WGS) entry which is preliminary data.</text>
</comment>
<comment type="catalytic activity">
    <reaction evidence="1">
        <text>ATP + protein L-histidine = ADP + protein N-phospho-L-histidine.</text>
        <dbReference type="EC" id="2.7.13.3"/>
    </reaction>
</comment>
<feature type="domain" description="PAC" evidence="8">
    <location>
        <begin position="431"/>
        <end position="483"/>
    </location>
</feature>
<reference evidence="9" key="1">
    <citation type="submission" date="2021-07" db="EMBL/GenBank/DDBJ databases">
        <title>Zhongshania sp. CAU 1632 isolated from seawater.</title>
        <authorList>
            <person name="Kim W."/>
        </authorList>
    </citation>
    <scope>NUCLEOTIDE SEQUENCE</scope>
    <source>
        <strain evidence="9">CAU 1632</strain>
    </source>
</reference>
<dbReference type="CDD" id="cd00082">
    <property type="entry name" value="HisKA"/>
    <property type="match status" value="1"/>
</dbReference>
<dbReference type="EMBL" id="JAHWDQ010000003">
    <property type="protein sequence ID" value="MBW2941692.1"/>
    <property type="molecule type" value="Genomic_DNA"/>
</dbReference>
<dbReference type="PANTHER" id="PTHR43047">
    <property type="entry name" value="TWO-COMPONENT HISTIDINE PROTEIN KINASE"/>
    <property type="match status" value="1"/>
</dbReference>
<dbReference type="InterPro" id="IPR003594">
    <property type="entry name" value="HATPase_dom"/>
</dbReference>
<gene>
    <name evidence="9" type="ORF">KXJ70_12920</name>
</gene>
<proteinExistence type="predicted"/>
<dbReference type="SMART" id="SM00086">
    <property type="entry name" value="PAC"/>
    <property type="match status" value="2"/>
</dbReference>
<evidence type="ECO:0000259" key="7">
    <source>
        <dbReference type="PROSITE" id="PS50112"/>
    </source>
</evidence>
<dbReference type="PROSITE" id="PS50112">
    <property type="entry name" value="PAS"/>
    <property type="match status" value="1"/>
</dbReference>
<dbReference type="Proteomes" id="UP001166291">
    <property type="component" value="Unassembled WGS sequence"/>
</dbReference>